<evidence type="ECO:0000313" key="2">
    <source>
        <dbReference type="Proteomes" id="UP000198393"/>
    </source>
</evidence>
<dbReference type="OrthoDB" id="9124519at2"/>
<reference evidence="1 2" key="1">
    <citation type="submission" date="2017-06" db="EMBL/GenBank/DDBJ databases">
        <authorList>
            <person name="Kim H.J."/>
            <person name="Triplett B.A."/>
        </authorList>
    </citation>
    <scope>NUCLEOTIDE SEQUENCE [LARGE SCALE GENOMIC DNA]</scope>
    <source>
        <strain evidence="1 2">DSM 19307</strain>
    </source>
</reference>
<evidence type="ECO:0000313" key="1">
    <source>
        <dbReference type="EMBL" id="SNS95019.1"/>
    </source>
</evidence>
<name>A0A239IN75_EKHLU</name>
<dbReference type="AlphaFoldDB" id="A0A239IN75"/>
<gene>
    <name evidence="1" type="ORF">SAMN05421640_1744</name>
</gene>
<evidence type="ECO:0008006" key="3">
    <source>
        <dbReference type="Google" id="ProtNLM"/>
    </source>
</evidence>
<organism evidence="1 2">
    <name type="scientific">Ekhidna lutea</name>
    <dbReference type="NCBI Taxonomy" id="447679"/>
    <lineage>
        <taxon>Bacteria</taxon>
        <taxon>Pseudomonadati</taxon>
        <taxon>Bacteroidota</taxon>
        <taxon>Cytophagia</taxon>
        <taxon>Cytophagales</taxon>
        <taxon>Reichenbachiellaceae</taxon>
        <taxon>Ekhidna</taxon>
    </lineage>
</organism>
<dbReference type="SUPFAM" id="SSF55781">
    <property type="entry name" value="GAF domain-like"/>
    <property type="match status" value="1"/>
</dbReference>
<accession>A0A239IN75</accession>
<dbReference type="InterPro" id="IPR036097">
    <property type="entry name" value="HisK_dim/P_sf"/>
</dbReference>
<proteinExistence type="predicted"/>
<dbReference type="Proteomes" id="UP000198393">
    <property type="component" value="Unassembled WGS sequence"/>
</dbReference>
<dbReference type="GO" id="GO:0000155">
    <property type="term" value="F:phosphorelay sensor kinase activity"/>
    <property type="evidence" value="ECO:0007669"/>
    <property type="project" value="InterPro"/>
</dbReference>
<keyword evidence="2" id="KW-1185">Reference proteome</keyword>
<dbReference type="EMBL" id="FZPD01000003">
    <property type="protein sequence ID" value="SNS95019.1"/>
    <property type="molecule type" value="Genomic_DNA"/>
</dbReference>
<dbReference type="SUPFAM" id="SSF47384">
    <property type="entry name" value="Homodimeric domain of signal transducing histidine kinase"/>
    <property type="match status" value="1"/>
</dbReference>
<dbReference type="RefSeq" id="WP_089356489.1">
    <property type="nucleotide sequence ID" value="NZ_FZPD01000003.1"/>
</dbReference>
<dbReference type="InterPro" id="IPR029016">
    <property type="entry name" value="GAF-like_dom_sf"/>
</dbReference>
<dbReference type="Gene3D" id="3.30.450.40">
    <property type="match status" value="1"/>
</dbReference>
<protein>
    <recommendedName>
        <fullName evidence="3">GAF domain-containing protein</fullName>
    </recommendedName>
</protein>
<sequence>MSEIKENRVEAIMKLTMSEALQEGKFKDFISELIPLLCKTLNAYKSSFWLYRSDADEFESIQSFDLDTKKSKAGHALDPANYLTFSELLKNQLFIHLDTTNDNKELDDFIVDYLLKNRLRSWASIQVWNDNRLFGVLTVEWKSKKDFVAQDQLAMVAGASMISQCYDALIRLKEDFLHRNELSTLKGEEKEKEKLAKKLSDHAFYTSHSIRHPLSTILALIDLIKLNWESRETYEELLQQLKIETMNLDDAIRVMTAKIELD</sequence>